<keyword evidence="2" id="KW-0723">Serine/threonine-protein kinase</keyword>
<name>A0ABQ9XB90_9EUKA</name>
<dbReference type="PANTHER" id="PTHR24348:SF68">
    <property type="entry name" value="SERINE_THREONINE-PROTEIN KINASE ATG1C"/>
    <property type="match status" value="1"/>
</dbReference>
<dbReference type="Gene3D" id="1.10.510.10">
    <property type="entry name" value="Transferase(Phosphotransferase) domain 1"/>
    <property type="match status" value="1"/>
</dbReference>
<dbReference type="PANTHER" id="PTHR24348">
    <property type="entry name" value="SERINE/THREONINE-PROTEIN KINASE UNC-51-RELATED"/>
    <property type="match status" value="1"/>
</dbReference>
<dbReference type="GO" id="GO:0004674">
    <property type="term" value="F:protein serine/threonine kinase activity"/>
    <property type="evidence" value="ECO:0007669"/>
    <property type="project" value="UniProtKB-KW"/>
</dbReference>
<dbReference type="Pfam" id="PF00069">
    <property type="entry name" value="Pkinase"/>
    <property type="match status" value="1"/>
</dbReference>
<dbReference type="Pfam" id="PF23553">
    <property type="entry name" value="NELF-A_N"/>
    <property type="match status" value="1"/>
</dbReference>
<dbReference type="InterPro" id="IPR011009">
    <property type="entry name" value="Kinase-like_dom_sf"/>
</dbReference>
<sequence>MDATLFDTDDKTQQEFERQISLYEQLIRDHDSFKLSLSLTSHDWISLTEYAETLNHTSLNYSNNYLDSLSSSQKLHLINACLHSTNSHQSNFKTAFADVLSLLSCDSDPIVKIAANIYQTITTSGTLNLSCLGSFFSNLFSRVAHISHQQRSINHNDTVSSHFSPNPQDFPSTDELHFVIQENIFFPPYLDKDVSYIASGQNGSVFKAFSPSLGELAVKLVPEDKFKQKELDAARNLDQIRCEFFTRYLLITQNRPYIIFVMEYANSGTLANLIQEGTVLPEDRIREIFQQIFTGVGAMHEVGVIHRDLKPENVMLHRPQPDAPQVVKITDFGFSRVVENDGTAITRCCTPKYAAPELLFSNLPYSQKADIWSIGVMMFKSASGQYANSSDSILQTPVRWKIHPRSLHRD</sequence>
<evidence type="ECO:0000313" key="2">
    <source>
        <dbReference type="EMBL" id="KAK2948542.1"/>
    </source>
</evidence>
<gene>
    <name evidence="2" type="ORF">BLNAU_16528</name>
</gene>
<dbReference type="EC" id="2.7.11.1" evidence="2"/>
<dbReference type="PROSITE" id="PS00108">
    <property type="entry name" value="PROTEIN_KINASE_ST"/>
    <property type="match status" value="1"/>
</dbReference>
<comment type="caution">
    <text evidence="2">The sequence shown here is derived from an EMBL/GenBank/DDBJ whole genome shotgun (WGS) entry which is preliminary data.</text>
</comment>
<dbReference type="EMBL" id="JARBJD010000174">
    <property type="protein sequence ID" value="KAK2948542.1"/>
    <property type="molecule type" value="Genomic_DNA"/>
</dbReference>
<dbReference type="InterPro" id="IPR045269">
    <property type="entry name" value="Atg1-like"/>
</dbReference>
<dbReference type="SUPFAM" id="SSF56112">
    <property type="entry name" value="Protein kinase-like (PK-like)"/>
    <property type="match status" value="1"/>
</dbReference>
<dbReference type="InterPro" id="IPR000719">
    <property type="entry name" value="Prot_kinase_dom"/>
</dbReference>
<evidence type="ECO:0000259" key="1">
    <source>
        <dbReference type="PROSITE" id="PS50011"/>
    </source>
</evidence>
<reference evidence="2 3" key="1">
    <citation type="journal article" date="2022" name="bioRxiv">
        <title>Genomics of Preaxostyla Flagellates Illuminates Evolutionary Transitions and the Path Towards Mitochondrial Loss.</title>
        <authorList>
            <person name="Novak L.V.F."/>
            <person name="Treitli S.C."/>
            <person name="Pyrih J."/>
            <person name="Halakuc P."/>
            <person name="Pipaliya S.V."/>
            <person name="Vacek V."/>
            <person name="Brzon O."/>
            <person name="Soukal P."/>
            <person name="Eme L."/>
            <person name="Dacks J.B."/>
            <person name="Karnkowska A."/>
            <person name="Elias M."/>
            <person name="Hampl V."/>
        </authorList>
    </citation>
    <scope>NUCLEOTIDE SEQUENCE [LARGE SCALE GENOMIC DNA]</scope>
    <source>
        <strain evidence="2">NAU3</strain>
        <tissue evidence="2">Gut</tissue>
    </source>
</reference>
<dbReference type="InterPro" id="IPR056557">
    <property type="entry name" value="NELF-A_N"/>
</dbReference>
<accession>A0ABQ9XB90</accession>
<dbReference type="SMART" id="SM00220">
    <property type="entry name" value="S_TKc"/>
    <property type="match status" value="1"/>
</dbReference>
<protein>
    <submittedName>
        <fullName evidence="2">Serine/threonine protein kinase</fullName>
        <ecNumber evidence="2">2.7.11.1</ecNumber>
    </submittedName>
</protein>
<feature type="domain" description="Protein kinase" evidence="1">
    <location>
        <begin position="191"/>
        <end position="410"/>
    </location>
</feature>
<organism evidence="2 3">
    <name type="scientific">Blattamonas nauphoetae</name>
    <dbReference type="NCBI Taxonomy" id="2049346"/>
    <lineage>
        <taxon>Eukaryota</taxon>
        <taxon>Metamonada</taxon>
        <taxon>Preaxostyla</taxon>
        <taxon>Oxymonadida</taxon>
        <taxon>Blattamonas</taxon>
    </lineage>
</organism>
<dbReference type="CDD" id="cd00180">
    <property type="entry name" value="PKc"/>
    <property type="match status" value="1"/>
</dbReference>
<dbReference type="Proteomes" id="UP001281761">
    <property type="component" value="Unassembled WGS sequence"/>
</dbReference>
<keyword evidence="2" id="KW-0808">Transferase</keyword>
<keyword evidence="3" id="KW-1185">Reference proteome</keyword>
<proteinExistence type="predicted"/>
<dbReference type="InterPro" id="IPR008271">
    <property type="entry name" value="Ser/Thr_kinase_AS"/>
</dbReference>
<dbReference type="PROSITE" id="PS50011">
    <property type="entry name" value="PROTEIN_KINASE_DOM"/>
    <property type="match status" value="1"/>
</dbReference>
<keyword evidence="2" id="KW-0418">Kinase</keyword>
<evidence type="ECO:0000313" key="3">
    <source>
        <dbReference type="Proteomes" id="UP001281761"/>
    </source>
</evidence>